<dbReference type="EMBL" id="UINC01015574">
    <property type="protein sequence ID" value="SVA65488.1"/>
    <property type="molecule type" value="Genomic_DNA"/>
</dbReference>
<feature type="non-terminal residue" evidence="1">
    <location>
        <position position="1"/>
    </location>
</feature>
<gene>
    <name evidence="1" type="ORF">METZ01_LOCUS118342</name>
</gene>
<protein>
    <recommendedName>
        <fullName evidence="2">Thioesterase domain-containing protein</fullName>
    </recommendedName>
</protein>
<reference evidence="1" key="1">
    <citation type="submission" date="2018-05" db="EMBL/GenBank/DDBJ databases">
        <authorList>
            <person name="Lanie J.A."/>
            <person name="Ng W.-L."/>
            <person name="Kazmierczak K.M."/>
            <person name="Andrzejewski T.M."/>
            <person name="Davidsen T.M."/>
            <person name="Wayne K.J."/>
            <person name="Tettelin H."/>
            <person name="Glass J.I."/>
            <person name="Rusch D."/>
            <person name="Podicherti R."/>
            <person name="Tsui H.-C.T."/>
            <person name="Winkler M.E."/>
        </authorList>
    </citation>
    <scope>NUCLEOTIDE SEQUENCE</scope>
</reference>
<name>A0A381XL77_9ZZZZ</name>
<accession>A0A381XL77</accession>
<dbReference type="SUPFAM" id="SSF54637">
    <property type="entry name" value="Thioesterase/thiol ester dehydrase-isomerase"/>
    <property type="match status" value="1"/>
</dbReference>
<proteinExistence type="predicted"/>
<dbReference type="Gene3D" id="3.10.129.10">
    <property type="entry name" value="Hotdog Thioesterase"/>
    <property type="match status" value="1"/>
</dbReference>
<dbReference type="InterPro" id="IPR029069">
    <property type="entry name" value="HotDog_dom_sf"/>
</dbReference>
<organism evidence="1">
    <name type="scientific">marine metagenome</name>
    <dbReference type="NCBI Taxonomy" id="408172"/>
    <lineage>
        <taxon>unclassified sequences</taxon>
        <taxon>metagenomes</taxon>
        <taxon>ecological metagenomes</taxon>
    </lineage>
</organism>
<sequence>VESSLQDRYYSAGTCFGCGPSNRHGLQVKSYSAENGVAATWTASDKYDNGFGFVNGGIISTLLDCHSAACMMKETVERYGDFCIDDFEHFDDKHPVYLTNQITVTFRRPILLYRPVELLSECVSWNEDACQFRSELRFDGKLAADADVAWKRFRSRR</sequence>
<evidence type="ECO:0000313" key="1">
    <source>
        <dbReference type="EMBL" id="SVA65488.1"/>
    </source>
</evidence>
<evidence type="ECO:0008006" key="2">
    <source>
        <dbReference type="Google" id="ProtNLM"/>
    </source>
</evidence>
<dbReference type="AlphaFoldDB" id="A0A381XL77"/>